<dbReference type="OMA" id="PHGAQIW"/>
<dbReference type="InParanoid" id="A7AM48"/>
<feature type="compositionally biased region" description="Low complexity" evidence="1">
    <location>
        <begin position="852"/>
        <end position="864"/>
    </location>
</feature>
<feature type="chain" id="PRO_5002704670" evidence="2">
    <location>
        <begin position="26"/>
        <end position="1323"/>
    </location>
</feature>
<name>A7AM48_BABBO</name>
<protein>
    <submittedName>
        <fullName evidence="3">Uncharacterized protein</fullName>
    </submittedName>
</protein>
<feature type="region of interest" description="Disordered" evidence="1">
    <location>
        <begin position="1201"/>
        <end position="1237"/>
    </location>
</feature>
<feature type="region of interest" description="Disordered" evidence="1">
    <location>
        <begin position="1254"/>
        <end position="1279"/>
    </location>
</feature>
<keyword evidence="2" id="KW-0732">Signal</keyword>
<organism evidence="3 4">
    <name type="scientific">Babesia bovis</name>
    <dbReference type="NCBI Taxonomy" id="5865"/>
    <lineage>
        <taxon>Eukaryota</taxon>
        <taxon>Sar</taxon>
        <taxon>Alveolata</taxon>
        <taxon>Apicomplexa</taxon>
        <taxon>Aconoidasida</taxon>
        <taxon>Piroplasmida</taxon>
        <taxon>Babesiidae</taxon>
        <taxon>Babesia</taxon>
    </lineage>
</organism>
<sequence>MNMQWSNITLICAIIISQLTIYGGAHPNSDHTTDVGNNVPWIFDTEEAMVPLVSVTDEQREQELKYQNTLQYAKNLCVMAVTAKNITMPAYIYHDISVMELYQLLDGSSLRRKYNLHQQLLDKLDHADTVAQEICKELRAHPPTRNVVFPTGESALVIEDLDAYEKSISDLTADKISTLFDELLGGGEIVIETKLLKTLTPESLSDINAQFLIRRVGDFYSVNLGDSFKGARRENVLGATIHDSEKLVAYEDWVNNKRNQIHYVAELINAENAQNMVKQINGKQMVFLQALWFELFKTIESQIRLLVNVRLFRRAVIEIISNPTSEGKLAQVSAKGLELIYDGLEYNILNDKQRISFHHKLEKLITMLRNMYDVDISHLHLQDETNYIDLNTTTESKVDKVELECASSHLVNYYKSMDTDVDIMKKTTRKMKELGFKKGVTHKNVMQTLAKTNTMVGHLADILVDTHDNILDIERDVNGIHDGEVDTEVSPVKLLDRVYKLTAELSGVRMIMIEIYKSSCEIYRCDIEGNHIDVPDSFIEEIAKLTKKAQIALANTQVRYFEFRKAAGLMKDKAMALERSHRMESGKTALKLYQELVKPRRGIDIILRYFAYIDDYKNELNKMERIIQNAKHTSTENKRYQILQNYFDASKSIHDSLLLEKIIQTAMDMEKEFETKVMTIEQHSCHQKQNMNVKSKNIKNTRKNQQSKTKPLTDYEDARGHGNLEGAYVISPPHGAQIWDVAHDIVPQSHRVDELPKGPIVLKLEEHIPQAVQPQQPTMNGDKDDDSIHQNSASDYSATPPLSFTSKTDILTTEQDTMPSVDKKTNMESGDLDQFNSFTSAHEPATDSDQHTSTSGETESSQTEKSNSEQWSQSADEVSDYSMLTDYEDARGHGNLEGAYVISPPHGAQIWDVAHDIIPQSHRVHELPKGPIVLKLEEHIPQAVQPQQPTMNGDKDDDSIHQNSASDYSATPPLSFTSKTDILTTEQDTMPSVDKKTNMESGDLDQFHSFTSAHDPATDSDQHTSTSGETESSQTEKTNSEQWSQSADEVSDYSMLTDYEDARGHGNLEGAYVISPPHGAQIWDVAHDIIPQSHRVHELPKGPIVLKLEEHIPQAVQPQQPTMNGDKDDGVCVPLCTPDDKDCADAVGGFYIGKLLDDAPDIYGFMANSGAYLYRGGMLLCRAAGATLGLVPNILSSMMPVSSDGDTSSRSQTPETTALDSMDQQVDSSPVEKTNKPMDMADVNVAPQHLEKSVNEGRSTMEPKLRSNLGTNRSSADDRPASKLLTRMVDEALSAPIVPSTSSSFATVTCTLVTLAYAVVLAG</sequence>
<gene>
    <name evidence="3" type="ORF">BBOV_III000650</name>
</gene>
<dbReference type="EMBL" id="AAXT01000001">
    <property type="protein sequence ID" value="EDO07632.1"/>
    <property type="molecule type" value="Genomic_DNA"/>
</dbReference>
<dbReference type="VEuPathDB" id="PiroplasmaDB:BBOV_III000650"/>
<feature type="compositionally biased region" description="Polar residues" evidence="1">
    <location>
        <begin position="1201"/>
        <end position="1232"/>
    </location>
</feature>
<feature type="compositionally biased region" description="Low complexity" evidence="1">
    <location>
        <begin position="1024"/>
        <end position="1036"/>
    </location>
</feature>
<dbReference type="Proteomes" id="UP000002173">
    <property type="component" value="Unassembled WGS sequence"/>
</dbReference>
<feature type="compositionally biased region" description="Basic and acidic residues" evidence="1">
    <location>
        <begin position="1254"/>
        <end position="1265"/>
    </location>
</feature>
<feature type="region of interest" description="Disordered" evidence="1">
    <location>
        <begin position="694"/>
        <end position="714"/>
    </location>
</feature>
<evidence type="ECO:0000313" key="4">
    <source>
        <dbReference type="Proteomes" id="UP000002173"/>
    </source>
</evidence>
<accession>A7AM48</accession>
<feature type="compositionally biased region" description="Polar residues" evidence="1">
    <location>
        <begin position="961"/>
        <end position="990"/>
    </location>
</feature>
<evidence type="ECO:0000256" key="1">
    <source>
        <dbReference type="SAM" id="MobiDB-lite"/>
    </source>
</evidence>
<feature type="compositionally biased region" description="Polar residues" evidence="1">
    <location>
        <begin position="789"/>
        <end position="818"/>
    </location>
</feature>
<feature type="region of interest" description="Disordered" evidence="1">
    <location>
        <begin position="771"/>
        <end position="879"/>
    </location>
</feature>
<dbReference type="RefSeq" id="XP_001611200.1">
    <property type="nucleotide sequence ID" value="XM_001611150.1"/>
</dbReference>
<feature type="region of interest" description="Disordered" evidence="1">
    <location>
        <begin position="944"/>
        <end position="1050"/>
    </location>
</feature>
<proteinExistence type="predicted"/>
<feature type="signal peptide" evidence="2">
    <location>
        <begin position="1"/>
        <end position="25"/>
    </location>
</feature>
<comment type="caution">
    <text evidence="3">The sequence shown here is derived from an EMBL/GenBank/DDBJ whole genome shotgun (WGS) entry which is preliminary data.</text>
</comment>
<reference evidence="4" key="2">
    <citation type="journal article" date="2020" name="Data Brief">
        <title>Transcriptome dataset of Babesia bovis life stages within vertebrate and invertebrate hosts.</title>
        <authorList>
            <person name="Ueti M.W."/>
            <person name="Johnson W.C."/>
            <person name="Kappmeyer L.S."/>
            <person name="Herndon D.R."/>
            <person name="Mousel M.R."/>
            <person name="Reif K.E."/>
            <person name="Taus N.S."/>
            <person name="Ifeonu O.O."/>
            <person name="Silva J.C."/>
            <person name="Suarez C.E."/>
            <person name="Brayton K.A."/>
        </authorList>
    </citation>
    <scope>NUCLEOTIDE SEQUENCE [LARGE SCALE GENOMIC DNA]</scope>
</reference>
<keyword evidence="4" id="KW-1185">Reference proteome</keyword>
<reference evidence="4" key="3">
    <citation type="journal article" date="2021" name="Int. J. Parasitol.">
        <title>Comparative analysis of gene expression between Babesia bovis blood stages and kinetes allowed by improved genome annotation.</title>
        <authorList>
            <person name="Ueti M.W."/>
            <person name="Johnson W.C."/>
            <person name="Kappmeyer L.S."/>
            <person name="Herndon D.R."/>
            <person name="Mousel M.R."/>
            <person name="Reif K.E."/>
            <person name="Taus N.S."/>
            <person name="Ifeonu O.O."/>
            <person name="Silva J.C."/>
            <person name="Suarez C.E."/>
            <person name="Brayton K.A."/>
        </authorList>
    </citation>
    <scope>NUCLEOTIDE SEQUENCE [LARGE SCALE GENOMIC DNA]</scope>
</reference>
<dbReference type="KEGG" id="bbo:BBOV_III000650"/>
<reference evidence="3 4" key="1">
    <citation type="journal article" date="2007" name="PLoS Pathog.">
        <title>Genome sequence of Babesia bovis and comparative analysis of apicomplexan hemoprotozoa.</title>
        <authorList>
            <person name="Brayton K.A."/>
            <person name="Lau A.O.T."/>
            <person name="Herndon D.R."/>
            <person name="Hannick L."/>
            <person name="Kappmeyer L.S."/>
            <person name="Berens S.J."/>
            <person name="Bidwell S.L."/>
            <person name="Brown W.C."/>
            <person name="Crabtree J."/>
            <person name="Fadrosh D."/>
            <person name="Feldblum T."/>
            <person name="Forberger H.A."/>
            <person name="Haas B.J."/>
            <person name="Howell J.M."/>
            <person name="Khouri H."/>
            <person name="Koo H."/>
            <person name="Mann D.J."/>
            <person name="Norimine J."/>
            <person name="Paulsen I.T."/>
            <person name="Radune D."/>
            <person name="Ren Q."/>
            <person name="Smith R.K. Jr."/>
            <person name="Suarez C.E."/>
            <person name="White O."/>
            <person name="Wortman J.R."/>
            <person name="Knowles D.P. Jr."/>
            <person name="McElwain T.F."/>
            <person name="Nene V.M."/>
        </authorList>
    </citation>
    <scope>NUCLEOTIDE SEQUENCE [LARGE SCALE GENOMIC DNA]</scope>
    <source>
        <strain evidence="3">T2Bo</strain>
    </source>
</reference>
<evidence type="ECO:0000256" key="2">
    <source>
        <dbReference type="SAM" id="SignalP"/>
    </source>
</evidence>
<evidence type="ECO:0000313" key="3">
    <source>
        <dbReference type="EMBL" id="EDO07632.1"/>
    </source>
</evidence>
<dbReference type="GeneID" id="5479445"/>